<accession>A0A8X6VQX7</accession>
<proteinExistence type="predicted"/>
<organism evidence="2 3">
    <name type="scientific">Trichonephila clavipes</name>
    <name type="common">Golden silk orbweaver</name>
    <name type="synonym">Nephila clavipes</name>
    <dbReference type="NCBI Taxonomy" id="2585209"/>
    <lineage>
        <taxon>Eukaryota</taxon>
        <taxon>Metazoa</taxon>
        <taxon>Ecdysozoa</taxon>
        <taxon>Arthropoda</taxon>
        <taxon>Chelicerata</taxon>
        <taxon>Arachnida</taxon>
        <taxon>Araneae</taxon>
        <taxon>Araneomorphae</taxon>
        <taxon>Entelegynae</taxon>
        <taxon>Araneoidea</taxon>
        <taxon>Nephilidae</taxon>
        <taxon>Trichonephila</taxon>
    </lineage>
</organism>
<sequence>MATTITRSYPCRFSTMGPSQGTGVSRRSSNTKGLARLHAACTSVDPAVLRHVMTAILRHAHACLDMHSEHFEHLP</sequence>
<comment type="caution">
    <text evidence="2">The sequence shown here is derived from an EMBL/GenBank/DDBJ whole genome shotgun (WGS) entry which is preliminary data.</text>
</comment>
<dbReference type="EMBL" id="BMAU01021347">
    <property type="protein sequence ID" value="GFY18054.1"/>
    <property type="molecule type" value="Genomic_DNA"/>
</dbReference>
<name>A0A8X6VQX7_TRICX</name>
<dbReference type="AlphaFoldDB" id="A0A8X6VQX7"/>
<evidence type="ECO:0000313" key="2">
    <source>
        <dbReference type="EMBL" id="GFY18054.1"/>
    </source>
</evidence>
<feature type="region of interest" description="Disordered" evidence="1">
    <location>
        <begin position="1"/>
        <end position="30"/>
    </location>
</feature>
<protein>
    <submittedName>
        <fullName evidence="2">Uncharacterized protein</fullName>
    </submittedName>
</protein>
<keyword evidence="3" id="KW-1185">Reference proteome</keyword>
<evidence type="ECO:0000256" key="1">
    <source>
        <dbReference type="SAM" id="MobiDB-lite"/>
    </source>
</evidence>
<dbReference type="Proteomes" id="UP000887159">
    <property type="component" value="Unassembled WGS sequence"/>
</dbReference>
<feature type="compositionally biased region" description="Polar residues" evidence="1">
    <location>
        <begin position="16"/>
        <end position="30"/>
    </location>
</feature>
<reference evidence="2" key="1">
    <citation type="submission" date="2020-08" db="EMBL/GenBank/DDBJ databases">
        <title>Multicomponent nature underlies the extraordinary mechanical properties of spider dragline silk.</title>
        <authorList>
            <person name="Kono N."/>
            <person name="Nakamura H."/>
            <person name="Mori M."/>
            <person name="Yoshida Y."/>
            <person name="Ohtoshi R."/>
            <person name="Malay A.D."/>
            <person name="Moran D.A.P."/>
            <person name="Tomita M."/>
            <person name="Numata K."/>
            <person name="Arakawa K."/>
        </authorList>
    </citation>
    <scope>NUCLEOTIDE SEQUENCE</scope>
</reference>
<evidence type="ECO:0000313" key="3">
    <source>
        <dbReference type="Proteomes" id="UP000887159"/>
    </source>
</evidence>
<gene>
    <name evidence="2" type="ORF">TNCV_3385451</name>
</gene>